<dbReference type="InterPro" id="IPR029039">
    <property type="entry name" value="Flavoprotein-like_sf"/>
</dbReference>
<keyword evidence="9 18" id="KW-0521">NADP</keyword>
<dbReference type="GO" id="GO:0005789">
    <property type="term" value="C:endoplasmic reticulum membrane"/>
    <property type="evidence" value="ECO:0007669"/>
    <property type="project" value="UniProtKB-SubCell"/>
</dbReference>
<comment type="cofactor">
    <cofactor evidence="2">
        <name>FAD</name>
        <dbReference type="ChEBI" id="CHEBI:57692"/>
    </cofactor>
</comment>
<dbReference type="InterPro" id="IPR023208">
    <property type="entry name" value="P450R"/>
</dbReference>
<evidence type="ECO:0000256" key="2">
    <source>
        <dbReference type="ARBA" id="ARBA00001974"/>
    </source>
</evidence>
<evidence type="ECO:0000256" key="10">
    <source>
        <dbReference type="ARBA" id="ARBA00022955"/>
    </source>
</evidence>
<feature type="domain" description="Flavodoxin-like" evidence="19">
    <location>
        <begin position="85"/>
        <end position="230"/>
    </location>
</feature>
<dbReference type="GO" id="GO:0016126">
    <property type="term" value="P:sterol biosynthetic process"/>
    <property type="evidence" value="ECO:0007669"/>
    <property type="project" value="UniProtKB-KW"/>
</dbReference>
<dbReference type="InterPro" id="IPR008254">
    <property type="entry name" value="Flavodoxin/NO_synth"/>
</dbReference>
<evidence type="ECO:0000256" key="3">
    <source>
        <dbReference type="ARBA" id="ARBA00022516"/>
    </source>
</evidence>
<keyword evidence="3" id="KW-0444">Lipid biosynthesis</keyword>
<dbReference type="InterPro" id="IPR001433">
    <property type="entry name" value="OxRdtase_FAD/NAD-bd"/>
</dbReference>
<dbReference type="Gene3D" id="3.40.50.360">
    <property type="match status" value="1"/>
</dbReference>
<proteinExistence type="inferred from homology"/>
<protein>
    <recommendedName>
        <fullName evidence="18">NADPH--cytochrome P450 reductase</fullName>
        <ecNumber evidence="18">1.6.2.4</ecNumber>
    </recommendedName>
</protein>
<evidence type="ECO:0000259" key="20">
    <source>
        <dbReference type="PROSITE" id="PS51384"/>
    </source>
</evidence>
<dbReference type="InterPro" id="IPR001709">
    <property type="entry name" value="Flavoprot_Pyr_Nucl_cyt_Rdtase"/>
</dbReference>
<dbReference type="InterPro" id="IPR039261">
    <property type="entry name" value="FNR_nucleotide-bd"/>
</dbReference>
<dbReference type="GO" id="GO:0005829">
    <property type="term" value="C:cytosol"/>
    <property type="evidence" value="ECO:0007669"/>
    <property type="project" value="TreeGrafter"/>
</dbReference>
<dbReference type="Proteomes" id="UP000443090">
    <property type="component" value="Unassembled WGS sequence"/>
</dbReference>
<dbReference type="OrthoDB" id="1856718at2759"/>
<dbReference type="SUPFAM" id="SSF52343">
    <property type="entry name" value="Ferredoxin reductase-like, C-terminal NADP-linked domain"/>
    <property type="match status" value="1"/>
</dbReference>
<dbReference type="InterPro" id="IPR001094">
    <property type="entry name" value="Flavdoxin-like"/>
</dbReference>
<evidence type="ECO:0000313" key="21">
    <source>
        <dbReference type="EMBL" id="TVY34704.1"/>
    </source>
</evidence>
<keyword evidence="13" id="KW-0756">Sterol biosynthesis</keyword>
<keyword evidence="7 18" id="KW-0256">Endoplasmic reticulum</keyword>
<comment type="function">
    <text evidence="18">This enzyme is required for electron transfer from NADP to cytochrome P450.</text>
</comment>
<dbReference type="PRINTS" id="PR00371">
    <property type="entry name" value="FPNCR"/>
</dbReference>
<evidence type="ECO:0000259" key="19">
    <source>
        <dbReference type="PROSITE" id="PS50902"/>
    </source>
</evidence>
<dbReference type="PIRSF" id="PIRSF000208">
    <property type="entry name" value="P450R"/>
    <property type="match status" value="1"/>
</dbReference>
<dbReference type="Pfam" id="PF00175">
    <property type="entry name" value="NAD_binding_1"/>
    <property type="match status" value="1"/>
</dbReference>
<sequence>MSQFADISQFGALQLQSILHHTRKDDVAFLALALFSGIIYTRFIKDKPDPYHHVWFEKPQATDSAAKGAETRDIGKKLEESKKDLVVFWGSQSGTAEGLAARLVRDFRSRFGLDVLAADLSDYDPESINNIPEKKFAIFIISTYGEGDPSDNTANFMSWLKTNKNVRFDKLRYAAFGLGNTKYKFYNKVIDVVVESLDHLGAAALMPVGKADDASGATDEDFTEWKQSLFSLFHTQLGFAERPEQYEPTLRVVQDTSLETIDLHIGEPVRAGQSKKLAAGMSTIQALPIRTAEKLLSTVDRNCLHLELDTNEFPELKYKTGDHLAVWPSNPTSEIQRLVKVLDLQEVTETPLLIQSLDPSVQVKVPSPTTWEALLQYYLEICAPVPREVVLSLAQFAPSEAAKATLKRLGADKDVYHDYCSKNHITLGRLLEIVSPSQGSWSTIPLSFVLESLPTLSPRYYSISSSSVVSPKNISITVATSSEPHPTHGSPIPGLTTDYLLAIERNSKNATAPSGPSYNISGPGNALEQGHKLFAHIRKSKFRLPILPKTPIIMIASGSGVAPFRGFLTERARLGHIGREVGQSHLFFGCRSADDYLYRAELEALQQSNEEINIVTAFSRSEMNRSGGRAYVQDKVEENDEKMIELLMEHNAYLYICGSAAMARDVAARLGQCMRERRGWSEAELREWSEVMRRTHRWQEDVWG</sequence>
<dbReference type="SUPFAM" id="SSF63380">
    <property type="entry name" value="Riboflavin synthase domain-like"/>
    <property type="match status" value="1"/>
</dbReference>
<evidence type="ECO:0000313" key="22">
    <source>
        <dbReference type="Proteomes" id="UP000443090"/>
    </source>
</evidence>
<keyword evidence="17" id="KW-0753">Steroid metabolism</keyword>
<evidence type="ECO:0000256" key="6">
    <source>
        <dbReference type="ARBA" id="ARBA00022692"/>
    </source>
</evidence>
<dbReference type="SUPFAM" id="SSF52218">
    <property type="entry name" value="Flavoproteins"/>
    <property type="match status" value="1"/>
</dbReference>
<keyword evidence="16" id="KW-1207">Sterol metabolism</keyword>
<evidence type="ECO:0000256" key="1">
    <source>
        <dbReference type="ARBA" id="ARBA00001917"/>
    </source>
</evidence>
<dbReference type="PANTHER" id="PTHR19384">
    <property type="entry name" value="NITRIC OXIDE SYNTHASE-RELATED"/>
    <property type="match status" value="1"/>
</dbReference>
<keyword evidence="15 18" id="KW-0472">Membrane</keyword>
<dbReference type="Pfam" id="PF00667">
    <property type="entry name" value="FAD_binding_1"/>
    <property type="match status" value="1"/>
</dbReference>
<dbReference type="InterPro" id="IPR017938">
    <property type="entry name" value="Riboflavin_synthase-like_b-brl"/>
</dbReference>
<dbReference type="EMBL" id="QGMI01001103">
    <property type="protein sequence ID" value="TVY34704.1"/>
    <property type="molecule type" value="Genomic_DNA"/>
</dbReference>
<organism evidence="21 22">
    <name type="scientific">Lachnellula occidentalis</name>
    <dbReference type="NCBI Taxonomy" id="215460"/>
    <lineage>
        <taxon>Eukaryota</taxon>
        <taxon>Fungi</taxon>
        <taxon>Dikarya</taxon>
        <taxon>Ascomycota</taxon>
        <taxon>Pezizomycotina</taxon>
        <taxon>Leotiomycetes</taxon>
        <taxon>Helotiales</taxon>
        <taxon>Lachnaceae</taxon>
        <taxon>Lachnellula</taxon>
    </lineage>
</organism>
<dbReference type="PROSITE" id="PS50902">
    <property type="entry name" value="FLAVODOXIN_LIKE"/>
    <property type="match status" value="1"/>
</dbReference>
<evidence type="ECO:0000256" key="18">
    <source>
        <dbReference type="PIRNR" id="PIRNR000208"/>
    </source>
</evidence>
<keyword evidence="11" id="KW-1133">Transmembrane helix</keyword>
<evidence type="ECO:0000256" key="8">
    <source>
        <dbReference type="ARBA" id="ARBA00022827"/>
    </source>
</evidence>
<evidence type="ECO:0000256" key="14">
    <source>
        <dbReference type="ARBA" id="ARBA00023098"/>
    </source>
</evidence>
<evidence type="ECO:0000256" key="16">
    <source>
        <dbReference type="ARBA" id="ARBA00023166"/>
    </source>
</evidence>
<evidence type="ECO:0000256" key="15">
    <source>
        <dbReference type="ARBA" id="ARBA00023136"/>
    </source>
</evidence>
<dbReference type="Gene3D" id="1.20.990.10">
    <property type="entry name" value="NADPH-cytochrome p450 Reductase, Chain A, domain 3"/>
    <property type="match status" value="1"/>
</dbReference>
<dbReference type="InterPro" id="IPR003097">
    <property type="entry name" value="CysJ-like_FAD-binding"/>
</dbReference>
<keyword evidence="10" id="KW-0752">Steroid biosynthesis</keyword>
<dbReference type="EC" id="1.6.2.4" evidence="18"/>
<dbReference type="AlphaFoldDB" id="A0A8H8RG12"/>
<comment type="subcellular location">
    <subcellularLocation>
        <location evidence="18">Endoplasmic reticulum membrane</location>
    </subcellularLocation>
</comment>
<comment type="catalytic activity">
    <reaction evidence="18">
        <text>2 oxidized [cytochrome P450] + NADPH = 2 reduced [cytochrome P450] + NADP(+) + H(+)</text>
        <dbReference type="Rhea" id="RHEA:24040"/>
        <dbReference type="Rhea" id="RHEA-COMP:14627"/>
        <dbReference type="Rhea" id="RHEA-COMP:14628"/>
        <dbReference type="ChEBI" id="CHEBI:15378"/>
        <dbReference type="ChEBI" id="CHEBI:55376"/>
        <dbReference type="ChEBI" id="CHEBI:57783"/>
        <dbReference type="ChEBI" id="CHEBI:58349"/>
        <dbReference type="ChEBI" id="CHEBI:60344"/>
        <dbReference type="EC" id="1.6.2.4"/>
    </reaction>
</comment>
<dbReference type="GO" id="GO:0003958">
    <property type="term" value="F:NADPH-hemoprotein reductase activity"/>
    <property type="evidence" value="ECO:0007669"/>
    <property type="project" value="UniProtKB-EC"/>
</dbReference>
<dbReference type="InterPro" id="IPR017927">
    <property type="entry name" value="FAD-bd_FR_type"/>
</dbReference>
<keyword evidence="8" id="KW-0274">FAD</keyword>
<dbReference type="GO" id="GO:0010181">
    <property type="term" value="F:FMN binding"/>
    <property type="evidence" value="ECO:0007669"/>
    <property type="project" value="InterPro"/>
</dbReference>
<comment type="similarity">
    <text evidence="18">In the C-terminal section; belongs to the flavoprotein pyridine nucleotide cytochrome reductase family.</text>
</comment>
<dbReference type="InterPro" id="IPR023173">
    <property type="entry name" value="NADPH_Cyt_P450_Rdtase_alpha"/>
</dbReference>
<accession>A0A8H8RG12</accession>
<dbReference type="FunFam" id="3.40.50.360:FF:000036">
    <property type="entry name" value="NADPH--cytochrome P450 reductase"/>
    <property type="match status" value="1"/>
</dbReference>
<keyword evidence="4" id="KW-0285">Flavoprotein</keyword>
<keyword evidence="14" id="KW-0443">Lipid metabolism</keyword>
<feature type="domain" description="FAD-binding FR-type" evidence="20">
    <location>
        <begin position="282"/>
        <end position="530"/>
    </location>
</feature>
<reference evidence="21 22" key="1">
    <citation type="submission" date="2018-05" db="EMBL/GenBank/DDBJ databases">
        <title>Genome sequencing and assembly of the regulated plant pathogen Lachnellula willkommii and related sister species for the development of diagnostic species identification markers.</title>
        <authorList>
            <person name="Giroux E."/>
            <person name="Bilodeau G."/>
        </authorList>
    </citation>
    <scope>NUCLEOTIDE SEQUENCE [LARGE SCALE GENOMIC DNA]</scope>
    <source>
        <strain evidence="21 22">CBS 160.35</strain>
    </source>
</reference>
<keyword evidence="6" id="KW-0812">Transmembrane</keyword>
<evidence type="ECO:0000256" key="7">
    <source>
        <dbReference type="ARBA" id="ARBA00022824"/>
    </source>
</evidence>
<keyword evidence="5" id="KW-0288">FMN</keyword>
<keyword evidence="12 18" id="KW-0560">Oxidoreductase</keyword>
<comment type="caution">
    <text evidence="21">The sequence shown here is derived from an EMBL/GenBank/DDBJ whole genome shotgun (WGS) entry which is preliminary data.</text>
</comment>
<name>A0A8H8RG12_9HELO</name>
<dbReference type="GO" id="GO:0050660">
    <property type="term" value="F:flavin adenine dinucleotide binding"/>
    <property type="evidence" value="ECO:0007669"/>
    <property type="project" value="TreeGrafter"/>
</dbReference>
<dbReference type="PRINTS" id="PR00369">
    <property type="entry name" value="FLAVODOXIN"/>
</dbReference>
<evidence type="ECO:0000256" key="11">
    <source>
        <dbReference type="ARBA" id="ARBA00022989"/>
    </source>
</evidence>
<comment type="cofactor">
    <cofactor evidence="1">
        <name>FMN</name>
        <dbReference type="ChEBI" id="CHEBI:58210"/>
    </cofactor>
</comment>
<evidence type="ECO:0000256" key="5">
    <source>
        <dbReference type="ARBA" id="ARBA00022643"/>
    </source>
</evidence>
<evidence type="ECO:0000256" key="4">
    <source>
        <dbReference type="ARBA" id="ARBA00022630"/>
    </source>
</evidence>
<evidence type="ECO:0000256" key="13">
    <source>
        <dbReference type="ARBA" id="ARBA00023011"/>
    </source>
</evidence>
<dbReference type="Gene3D" id="2.40.30.10">
    <property type="entry name" value="Translation factors"/>
    <property type="match status" value="1"/>
</dbReference>
<evidence type="ECO:0000256" key="17">
    <source>
        <dbReference type="ARBA" id="ARBA00023221"/>
    </source>
</evidence>
<dbReference type="PANTHER" id="PTHR19384:SF108">
    <property type="entry name" value="NADPH--CYTOCHROME P450 REDUCTASE"/>
    <property type="match status" value="1"/>
</dbReference>
<keyword evidence="22" id="KW-1185">Reference proteome</keyword>
<evidence type="ECO:0000256" key="12">
    <source>
        <dbReference type="ARBA" id="ARBA00023002"/>
    </source>
</evidence>
<dbReference type="PROSITE" id="PS51384">
    <property type="entry name" value="FAD_FR"/>
    <property type="match status" value="1"/>
</dbReference>
<evidence type="ECO:0000256" key="9">
    <source>
        <dbReference type="ARBA" id="ARBA00022857"/>
    </source>
</evidence>
<dbReference type="Gene3D" id="3.40.50.80">
    <property type="entry name" value="Nucleotide-binding domain of ferredoxin-NADP reductase (FNR) module"/>
    <property type="match status" value="1"/>
</dbReference>
<gene>
    <name evidence="21" type="primary">cprA_1</name>
    <name evidence="21" type="ORF">LOCC1_G006822</name>
</gene>
<dbReference type="Pfam" id="PF00258">
    <property type="entry name" value="Flavodoxin_1"/>
    <property type="match status" value="1"/>
</dbReference>